<dbReference type="Gene3D" id="1.10.418.10">
    <property type="entry name" value="Calponin-like domain"/>
    <property type="match status" value="1"/>
</dbReference>
<dbReference type="OrthoDB" id="62528at2759"/>
<feature type="coiled-coil region" evidence="1">
    <location>
        <begin position="175"/>
        <end position="203"/>
    </location>
</feature>
<protein>
    <recommendedName>
        <fullName evidence="2">Calponin-homology (CH) domain-containing protein</fullName>
    </recommendedName>
</protein>
<dbReference type="InterPro" id="IPR001715">
    <property type="entry name" value="CH_dom"/>
</dbReference>
<dbReference type="Pfam" id="PF06294">
    <property type="entry name" value="CH_2"/>
    <property type="match status" value="1"/>
</dbReference>
<gene>
    <name evidence="3" type="ORF">GSPATT00031103001</name>
</gene>
<dbReference type="RefSeq" id="XP_001428272.1">
    <property type="nucleotide sequence ID" value="XM_001428235.1"/>
</dbReference>
<dbReference type="HOGENOM" id="CLU_1263667_0_0_1"/>
<evidence type="ECO:0000313" key="4">
    <source>
        <dbReference type="Proteomes" id="UP000000600"/>
    </source>
</evidence>
<proteinExistence type="predicted"/>
<dbReference type="PANTHER" id="PTHR14919">
    <property type="entry name" value="KPL2-RELATED"/>
    <property type="match status" value="1"/>
</dbReference>
<dbReference type="KEGG" id="ptm:GSPATT00031103001"/>
<dbReference type="PANTHER" id="PTHR14919:SF0">
    <property type="entry name" value="SPERM FLAGELLAR PROTEIN 2"/>
    <property type="match status" value="1"/>
</dbReference>
<name>A0BQQ7_PARTE</name>
<dbReference type="STRING" id="5888.A0BQQ7"/>
<organism evidence="3 4">
    <name type="scientific">Paramecium tetraurelia</name>
    <dbReference type="NCBI Taxonomy" id="5888"/>
    <lineage>
        <taxon>Eukaryota</taxon>
        <taxon>Sar</taxon>
        <taxon>Alveolata</taxon>
        <taxon>Ciliophora</taxon>
        <taxon>Intramacronucleata</taxon>
        <taxon>Oligohymenophorea</taxon>
        <taxon>Peniculida</taxon>
        <taxon>Parameciidae</taxon>
        <taxon>Paramecium</taxon>
    </lineage>
</organism>
<dbReference type="PROSITE" id="PS50021">
    <property type="entry name" value="CH"/>
    <property type="match status" value="1"/>
</dbReference>
<evidence type="ECO:0000313" key="3">
    <source>
        <dbReference type="EMBL" id="CAK60874.1"/>
    </source>
</evidence>
<sequence length="219" mass="25883">MSQLLMVWLNDEVQLSKKVTSFEHDFSNGYLFGELLSKFNQQLNFEEFSNKDVREAKMKNFQLLEPTFKTLHISFHFQIADQVIKGKRGVAMQLLYQLQMQLQKVNDPHDVMMHAKTGKYNVIQPLMVIRQPKEQFDKMEQDFFLQKLNERNKAQKDVNLEVHLGKFTTFAIQQAEKERRLKIKEETEERNLKEEMAKDTIEQITKKYGIHGGLELKGN</sequence>
<evidence type="ECO:0000259" key="2">
    <source>
        <dbReference type="PROSITE" id="PS50021"/>
    </source>
</evidence>
<dbReference type="InterPro" id="IPR010441">
    <property type="entry name" value="CH_2"/>
</dbReference>
<dbReference type="InterPro" id="IPR036872">
    <property type="entry name" value="CH_dom_sf"/>
</dbReference>
<keyword evidence="4" id="KW-1185">Reference proteome</keyword>
<dbReference type="EMBL" id="CT868010">
    <property type="protein sequence ID" value="CAK60874.1"/>
    <property type="molecule type" value="Genomic_DNA"/>
</dbReference>
<evidence type="ECO:0000256" key="1">
    <source>
        <dbReference type="SAM" id="Coils"/>
    </source>
</evidence>
<keyword evidence="1" id="KW-0175">Coiled coil</keyword>
<reference evidence="3 4" key="1">
    <citation type="journal article" date="2006" name="Nature">
        <title>Global trends of whole-genome duplications revealed by the ciliate Paramecium tetraurelia.</title>
        <authorList>
            <consortium name="Genoscope"/>
            <person name="Aury J.-M."/>
            <person name="Jaillon O."/>
            <person name="Duret L."/>
            <person name="Noel B."/>
            <person name="Jubin C."/>
            <person name="Porcel B.M."/>
            <person name="Segurens B."/>
            <person name="Daubin V."/>
            <person name="Anthouard V."/>
            <person name="Aiach N."/>
            <person name="Arnaiz O."/>
            <person name="Billaut A."/>
            <person name="Beisson J."/>
            <person name="Blanc I."/>
            <person name="Bouhouche K."/>
            <person name="Camara F."/>
            <person name="Duharcourt S."/>
            <person name="Guigo R."/>
            <person name="Gogendeau D."/>
            <person name="Katinka M."/>
            <person name="Keller A.-M."/>
            <person name="Kissmehl R."/>
            <person name="Klotz C."/>
            <person name="Koll F."/>
            <person name="Le Moue A."/>
            <person name="Lepere C."/>
            <person name="Malinsky S."/>
            <person name="Nowacki M."/>
            <person name="Nowak J.K."/>
            <person name="Plattner H."/>
            <person name="Poulain J."/>
            <person name="Ruiz F."/>
            <person name="Serrano V."/>
            <person name="Zagulski M."/>
            <person name="Dessen P."/>
            <person name="Betermier M."/>
            <person name="Weissenbach J."/>
            <person name="Scarpelli C."/>
            <person name="Schachter V."/>
            <person name="Sperling L."/>
            <person name="Meyer E."/>
            <person name="Cohen J."/>
            <person name="Wincker P."/>
        </authorList>
    </citation>
    <scope>NUCLEOTIDE SEQUENCE [LARGE SCALE GENOMIC DNA]</scope>
    <source>
        <strain evidence="3 4">Stock d4-2</strain>
    </source>
</reference>
<dbReference type="Proteomes" id="UP000000600">
    <property type="component" value="Unassembled WGS sequence"/>
</dbReference>
<dbReference type="InterPro" id="IPR052634">
    <property type="entry name" value="Sperm_flagellar-bone_growth"/>
</dbReference>
<dbReference type="SUPFAM" id="SSF47576">
    <property type="entry name" value="Calponin-homology domain, CH-domain"/>
    <property type="match status" value="1"/>
</dbReference>
<accession>A0BQQ7</accession>
<dbReference type="AlphaFoldDB" id="A0BQQ7"/>
<dbReference type="GO" id="GO:0005737">
    <property type="term" value="C:cytoplasm"/>
    <property type="evidence" value="ECO:0007669"/>
    <property type="project" value="UniProtKB-ARBA"/>
</dbReference>
<feature type="domain" description="Calponin-homology (CH)" evidence="2">
    <location>
        <begin position="1"/>
        <end position="103"/>
    </location>
</feature>
<dbReference type="InParanoid" id="A0BQQ7"/>
<dbReference type="GeneID" id="5014056"/>
<dbReference type="eggNOG" id="ENOG502QR7Y">
    <property type="taxonomic scope" value="Eukaryota"/>
</dbReference>